<accession>A0A226X4M6</accession>
<gene>
    <name evidence="2" type="ORF">BSU04_11700</name>
</gene>
<dbReference type="Proteomes" id="UP000214720">
    <property type="component" value="Unassembled WGS sequence"/>
</dbReference>
<feature type="compositionally biased region" description="Basic and acidic residues" evidence="1">
    <location>
        <begin position="35"/>
        <end position="45"/>
    </location>
</feature>
<dbReference type="EMBL" id="MTHB01000063">
    <property type="protein sequence ID" value="OXC78404.1"/>
    <property type="molecule type" value="Genomic_DNA"/>
</dbReference>
<evidence type="ECO:0000256" key="1">
    <source>
        <dbReference type="SAM" id="MobiDB-lite"/>
    </source>
</evidence>
<name>A0A226X4M6_CABSO</name>
<evidence type="ECO:0000313" key="3">
    <source>
        <dbReference type="Proteomes" id="UP000214720"/>
    </source>
</evidence>
<evidence type="ECO:0000313" key="2">
    <source>
        <dbReference type="EMBL" id="OXC78404.1"/>
    </source>
</evidence>
<dbReference type="AlphaFoldDB" id="A0A226X4M6"/>
<organism evidence="2 3">
    <name type="scientific">Caballeronia sordidicola</name>
    <name type="common">Burkholderia sordidicola</name>
    <dbReference type="NCBI Taxonomy" id="196367"/>
    <lineage>
        <taxon>Bacteria</taxon>
        <taxon>Pseudomonadati</taxon>
        <taxon>Pseudomonadota</taxon>
        <taxon>Betaproteobacteria</taxon>
        <taxon>Burkholderiales</taxon>
        <taxon>Burkholderiaceae</taxon>
        <taxon>Caballeronia</taxon>
    </lineage>
</organism>
<sequence length="45" mass="5000">MPSGQGKVPDKLQKKRGRAAFLRLAQDQSVPAPADETRPEGRYFT</sequence>
<comment type="caution">
    <text evidence="2">The sequence shown here is derived from an EMBL/GenBank/DDBJ whole genome shotgun (WGS) entry which is preliminary data.</text>
</comment>
<proteinExistence type="predicted"/>
<protein>
    <submittedName>
        <fullName evidence="2">Uncharacterized protein</fullName>
    </submittedName>
</protein>
<feature type="region of interest" description="Disordered" evidence="1">
    <location>
        <begin position="22"/>
        <end position="45"/>
    </location>
</feature>
<reference evidence="3" key="1">
    <citation type="submission" date="2017-01" db="EMBL/GenBank/DDBJ databases">
        <title>Genome Analysis of Deinococcus marmoris KOPRI26562.</title>
        <authorList>
            <person name="Kim J.H."/>
            <person name="Oh H.-M."/>
        </authorList>
    </citation>
    <scope>NUCLEOTIDE SEQUENCE [LARGE SCALE GENOMIC DNA]</scope>
    <source>
        <strain evidence="3">PAMC 26633</strain>
    </source>
</reference>